<sequence length="221" mass="23498">MSDPHPTVTIIDYGSGNLLSVARALEYVGATTQLSHDPAEIEAAERLLLPGVGAFAEGMQGLRDRGLIEPIRRYAASNRPLLGICLGMQMLASIGEEFGEHAGLGLIPGRVVPIPDLDINGSKQKIPHIGWADLSPAEPDCWVGTMFEDTRAGMSAYLVHSFHFIPTDPAHRLADCFYGGHRIVAAVRAGNTVGCQFHPEKSGKTGLGLLAGFLRMSGVSG</sequence>
<dbReference type="PROSITE" id="PS51274">
    <property type="entry name" value="GATASE_COBBQ"/>
    <property type="match status" value="1"/>
</dbReference>
<feature type="active site" evidence="10">
    <location>
        <position position="200"/>
    </location>
</feature>
<dbReference type="PANTHER" id="PTHR42701:SF1">
    <property type="entry name" value="IMIDAZOLE GLYCEROL PHOSPHATE SYNTHASE SUBUNIT HISH"/>
    <property type="match status" value="1"/>
</dbReference>
<comment type="caution">
    <text evidence="12">The sequence shown here is derived from an EMBL/GenBank/DDBJ whole genome shotgun (WGS) entry which is preliminary data.</text>
</comment>
<keyword evidence="10" id="KW-0963">Cytoplasm</keyword>
<dbReference type="Gene3D" id="3.40.50.880">
    <property type="match status" value="1"/>
</dbReference>
<dbReference type="CDD" id="cd01748">
    <property type="entry name" value="GATase1_IGP_Synthase"/>
    <property type="match status" value="1"/>
</dbReference>
<proteinExistence type="inferred from homology"/>
<comment type="subcellular location">
    <subcellularLocation>
        <location evidence="10">Cytoplasm</location>
    </subcellularLocation>
</comment>
<keyword evidence="5 10" id="KW-0315">Glutamine amidotransferase</keyword>
<dbReference type="GO" id="GO:0016829">
    <property type="term" value="F:lyase activity"/>
    <property type="evidence" value="ECO:0007669"/>
    <property type="project" value="UniProtKB-KW"/>
</dbReference>
<dbReference type="InterPro" id="IPR029062">
    <property type="entry name" value="Class_I_gatase-like"/>
</dbReference>
<evidence type="ECO:0000256" key="9">
    <source>
        <dbReference type="ARBA" id="ARBA00049534"/>
    </source>
</evidence>
<dbReference type="NCBIfam" id="TIGR01855">
    <property type="entry name" value="IMP_synth_hisH"/>
    <property type="match status" value="1"/>
</dbReference>
<evidence type="ECO:0000256" key="10">
    <source>
        <dbReference type="HAMAP-Rule" id="MF_00278"/>
    </source>
</evidence>
<evidence type="ECO:0000313" key="12">
    <source>
        <dbReference type="EMBL" id="MEJ8674905.1"/>
    </source>
</evidence>
<evidence type="ECO:0000259" key="11">
    <source>
        <dbReference type="Pfam" id="PF00117"/>
    </source>
</evidence>
<dbReference type="EC" id="4.3.2.10" evidence="10"/>
<comment type="function">
    <text evidence="10">IGPS catalyzes the conversion of PRFAR and glutamine to IGP, AICAR and glutamate. The HisH subunit catalyzes the hydrolysis of glutamine to glutamate and ammonia as part of the synthesis of IGP and AICAR. The resulting ammonia molecule is channeled to the active site of HisF.</text>
</comment>
<evidence type="ECO:0000313" key="13">
    <source>
        <dbReference type="Proteomes" id="UP001224516"/>
    </source>
</evidence>
<dbReference type="PROSITE" id="PS51273">
    <property type="entry name" value="GATASE_TYPE_1"/>
    <property type="match status" value="1"/>
</dbReference>
<keyword evidence="4 10" id="KW-0378">Hydrolase</keyword>
<comment type="catalytic activity">
    <reaction evidence="9 10">
        <text>L-glutamine + H2O = L-glutamate + NH4(+)</text>
        <dbReference type="Rhea" id="RHEA:15889"/>
        <dbReference type="ChEBI" id="CHEBI:15377"/>
        <dbReference type="ChEBI" id="CHEBI:28938"/>
        <dbReference type="ChEBI" id="CHEBI:29985"/>
        <dbReference type="ChEBI" id="CHEBI:58359"/>
        <dbReference type="EC" id="3.5.1.2"/>
    </reaction>
</comment>
<dbReference type="EC" id="3.5.1.2" evidence="10"/>
<evidence type="ECO:0000256" key="1">
    <source>
        <dbReference type="ARBA" id="ARBA00005091"/>
    </source>
</evidence>
<dbReference type="HAMAP" id="MF_00278">
    <property type="entry name" value="HisH"/>
    <property type="match status" value="1"/>
</dbReference>
<dbReference type="RefSeq" id="WP_307913559.1">
    <property type="nucleotide sequence ID" value="NZ_JAVFJF020000015.1"/>
</dbReference>
<feature type="active site" description="Nucleophile" evidence="10">
    <location>
        <position position="85"/>
    </location>
</feature>
<keyword evidence="7 10" id="KW-0456">Lyase</keyword>
<evidence type="ECO:0000256" key="3">
    <source>
        <dbReference type="ARBA" id="ARBA00022605"/>
    </source>
</evidence>
<dbReference type="InterPro" id="IPR010139">
    <property type="entry name" value="Imidazole-glycPsynth_HisH"/>
</dbReference>
<gene>
    <name evidence="10 12" type="primary">hisH</name>
    <name evidence="12" type="ORF">QCL97_009230</name>
</gene>
<dbReference type="Pfam" id="PF00117">
    <property type="entry name" value="GATase"/>
    <property type="match status" value="1"/>
</dbReference>
<keyword evidence="13" id="KW-1185">Reference proteome</keyword>
<dbReference type="EMBL" id="JAVFJF020000015">
    <property type="protein sequence ID" value="MEJ8674905.1"/>
    <property type="molecule type" value="Genomic_DNA"/>
</dbReference>
<feature type="active site" evidence="10">
    <location>
        <position position="198"/>
    </location>
</feature>
<comment type="pathway">
    <text evidence="1 10">Amino-acid biosynthesis; L-histidine biosynthesis; L-histidine from 5-phospho-alpha-D-ribose 1-diphosphate: step 5/9.</text>
</comment>
<keyword evidence="6 10" id="KW-0368">Histidine biosynthesis</keyword>
<evidence type="ECO:0000256" key="7">
    <source>
        <dbReference type="ARBA" id="ARBA00023239"/>
    </source>
</evidence>
<evidence type="ECO:0000256" key="8">
    <source>
        <dbReference type="ARBA" id="ARBA00047838"/>
    </source>
</evidence>
<keyword evidence="3 10" id="KW-0028">Amino-acid biosynthesis</keyword>
<reference evidence="12 13" key="1">
    <citation type="submission" date="2023-12" db="EMBL/GenBank/DDBJ databases">
        <title>Evaluation and characterization of a potential secondary metabolite violacein from indigenous Chromobacterium amazonense SAM215.</title>
        <authorList>
            <person name="Tarafdar M.R."/>
            <person name="Abedin S.M."/>
            <person name="Atiqua A."/>
            <person name="Saha A."/>
            <person name="Khan S.N."/>
        </authorList>
    </citation>
    <scope>NUCLEOTIDE SEQUENCE [LARGE SCALE GENOMIC DNA]</scope>
    <source>
        <strain evidence="12 13">SAM215</strain>
    </source>
</reference>
<comment type="catalytic activity">
    <reaction evidence="8 10">
        <text>5-[(5-phospho-1-deoxy-D-ribulos-1-ylimino)methylamino]-1-(5-phospho-beta-D-ribosyl)imidazole-4-carboxamide + L-glutamine = D-erythro-1-(imidazol-4-yl)glycerol 3-phosphate + 5-amino-1-(5-phospho-beta-D-ribosyl)imidazole-4-carboxamide + L-glutamate + H(+)</text>
        <dbReference type="Rhea" id="RHEA:24793"/>
        <dbReference type="ChEBI" id="CHEBI:15378"/>
        <dbReference type="ChEBI" id="CHEBI:29985"/>
        <dbReference type="ChEBI" id="CHEBI:58278"/>
        <dbReference type="ChEBI" id="CHEBI:58359"/>
        <dbReference type="ChEBI" id="CHEBI:58475"/>
        <dbReference type="ChEBI" id="CHEBI:58525"/>
        <dbReference type="EC" id="4.3.2.10"/>
    </reaction>
</comment>
<evidence type="ECO:0000256" key="6">
    <source>
        <dbReference type="ARBA" id="ARBA00023102"/>
    </source>
</evidence>
<accession>A0ABU8V346</accession>
<evidence type="ECO:0000256" key="5">
    <source>
        <dbReference type="ARBA" id="ARBA00022962"/>
    </source>
</evidence>
<evidence type="ECO:0000256" key="2">
    <source>
        <dbReference type="ARBA" id="ARBA00011152"/>
    </source>
</evidence>
<dbReference type="InterPro" id="IPR017926">
    <property type="entry name" value="GATASE"/>
</dbReference>
<dbReference type="PIRSF" id="PIRSF000495">
    <property type="entry name" value="Amidotransf_hisH"/>
    <property type="match status" value="1"/>
</dbReference>
<feature type="domain" description="Glutamine amidotransferase" evidence="11">
    <location>
        <begin position="10"/>
        <end position="205"/>
    </location>
</feature>
<comment type="subunit">
    <text evidence="2 10">Heterodimer of HisH and HisF.</text>
</comment>
<name>A0ABU8V346_9NEIS</name>
<evidence type="ECO:0000256" key="4">
    <source>
        <dbReference type="ARBA" id="ARBA00022801"/>
    </source>
</evidence>
<dbReference type="SUPFAM" id="SSF52317">
    <property type="entry name" value="Class I glutamine amidotransferase-like"/>
    <property type="match status" value="1"/>
</dbReference>
<dbReference type="Proteomes" id="UP001224516">
    <property type="component" value="Unassembled WGS sequence"/>
</dbReference>
<dbReference type="PANTHER" id="PTHR42701">
    <property type="entry name" value="IMIDAZOLE GLYCEROL PHOSPHATE SYNTHASE SUBUNIT HISH"/>
    <property type="match status" value="1"/>
</dbReference>
<protein>
    <recommendedName>
        <fullName evidence="10">Imidazole glycerol phosphate synthase subunit HisH</fullName>
        <ecNumber evidence="10">4.3.2.10</ecNumber>
    </recommendedName>
    <alternativeName>
        <fullName evidence="10">IGP synthase glutaminase subunit</fullName>
        <ecNumber evidence="10">3.5.1.2</ecNumber>
    </alternativeName>
    <alternativeName>
        <fullName evidence="10">IGP synthase subunit HisH</fullName>
    </alternativeName>
    <alternativeName>
        <fullName evidence="10">ImGP synthase subunit HisH</fullName>
        <shortName evidence="10">IGPS subunit HisH</shortName>
    </alternativeName>
</protein>
<organism evidence="12 13">
    <name type="scientific">Chromobacterium amazonense</name>
    <dbReference type="NCBI Taxonomy" id="1382803"/>
    <lineage>
        <taxon>Bacteria</taxon>
        <taxon>Pseudomonadati</taxon>
        <taxon>Pseudomonadota</taxon>
        <taxon>Betaproteobacteria</taxon>
        <taxon>Neisseriales</taxon>
        <taxon>Chromobacteriaceae</taxon>
        <taxon>Chromobacterium</taxon>
    </lineage>
</organism>